<evidence type="ECO:0000313" key="2">
    <source>
        <dbReference type="Proteomes" id="UP000232323"/>
    </source>
</evidence>
<comment type="caution">
    <text evidence="1">The sequence shown here is derived from an EMBL/GenBank/DDBJ whole genome shotgun (WGS) entry which is preliminary data.</text>
</comment>
<organism evidence="1 2">
    <name type="scientific">Chlamydomonas eustigma</name>
    <dbReference type="NCBI Taxonomy" id="1157962"/>
    <lineage>
        <taxon>Eukaryota</taxon>
        <taxon>Viridiplantae</taxon>
        <taxon>Chlorophyta</taxon>
        <taxon>core chlorophytes</taxon>
        <taxon>Chlorophyceae</taxon>
        <taxon>CS clade</taxon>
        <taxon>Chlamydomonadales</taxon>
        <taxon>Chlamydomonadaceae</taxon>
        <taxon>Chlamydomonas</taxon>
    </lineage>
</organism>
<name>A0A250WUW7_9CHLO</name>
<reference evidence="1 2" key="1">
    <citation type="submission" date="2017-08" db="EMBL/GenBank/DDBJ databases">
        <title>Acidophilic green algal genome provides insights into adaptation to an acidic environment.</title>
        <authorList>
            <person name="Hirooka S."/>
            <person name="Hirose Y."/>
            <person name="Kanesaki Y."/>
            <person name="Higuchi S."/>
            <person name="Fujiwara T."/>
            <person name="Onuma R."/>
            <person name="Era A."/>
            <person name="Ohbayashi R."/>
            <person name="Uzuka A."/>
            <person name="Nozaki H."/>
            <person name="Yoshikawa H."/>
            <person name="Miyagishima S.Y."/>
        </authorList>
    </citation>
    <scope>NUCLEOTIDE SEQUENCE [LARGE SCALE GENOMIC DNA]</scope>
    <source>
        <strain evidence="1 2">NIES-2499</strain>
    </source>
</reference>
<evidence type="ECO:0000313" key="1">
    <source>
        <dbReference type="EMBL" id="GAX74611.1"/>
    </source>
</evidence>
<keyword evidence="2" id="KW-1185">Reference proteome</keyword>
<dbReference type="AlphaFoldDB" id="A0A250WUW7"/>
<proteinExistence type="predicted"/>
<accession>A0A250WUW7</accession>
<sequence>MGAAYWRYNINHIGVYDVGAQLDHIHETKCSELLGIIDAAKFRRKSAQVHGQGKTAAGKGVNQPDHAAAVAAAVTAADVSPSLQGISRPVGQMITKGKAAWSSLNASPCVGDSEGKPSRSTPRWWMTRSLMPGDDNLEVMQPCTAHQPPSSTVAPADHLISLLGEDRSNDMPSCQEKCDSGMNPSSTDCRERAAGGIGGDSCCRPKLHQQHRGWWSSFRWRLPLPRLGQNGGRMTGPHPVDDAAEWGSNTGHVGAQEVPQSQEVEEIDGEERTFEHFHSAQSEDLSSTQALSEGDVLGIMSTPQKHEEQQLQACKALPTEMGSEHEEHTFVERLKQPVIAAEEPYRLRAVGHSLGGVNMLMHCIVRRNSAGYGSVKSSAGHETAVGVRAPSLSTSSTHVHRLILMSPAGFHVQMPPVSEITIDCNPALLHPFYACMQAGCIVQPELKIGRNL</sequence>
<dbReference type="EMBL" id="BEGY01000008">
    <property type="protein sequence ID" value="GAX74611.1"/>
    <property type="molecule type" value="Genomic_DNA"/>
</dbReference>
<protein>
    <submittedName>
        <fullName evidence="1">Uncharacterized protein</fullName>
    </submittedName>
</protein>
<gene>
    <name evidence="1" type="ORF">CEUSTIGMA_g2059.t1</name>
</gene>
<dbReference type="Proteomes" id="UP000232323">
    <property type="component" value="Unassembled WGS sequence"/>
</dbReference>